<dbReference type="PANTHER" id="PTHR44328">
    <property type="entry name" value="GLUTATHIONE S-TRANSFERASE L1"/>
    <property type="match status" value="1"/>
</dbReference>
<dbReference type="Proteomes" id="UP000077755">
    <property type="component" value="Chromosome 5"/>
</dbReference>
<evidence type="ECO:0000313" key="6">
    <source>
        <dbReference type="EMBL" id="WOH02525.1"/>
    </source>
</evidence>
<evidence type="ECO:0000256" key="3">
    <source>
        <dbReference type="ARBA" id="ARBA00047960"/>
    </source>
</evidence>
<dbReference type="PROSITE" id="PS50404">
    <property type="entry name" value="GST_NTER"/>
    <property type="match status" value="1"/>
</dbReference>
<dbReference type="EC" id="2.5.1.18" evidence="1"/>
<accession>A0AAF1B1G1</accession>
<reference evidence="6" key="2">
    <citation type="submission" date="2022-03" db="EMBL/GenBank/DDBJ databases">
        <title>Draft title - Genomic analysis of global carrot germplasm unveils the trajectory of domestication and the origin of high carotenoid orange carrot.</title>
        <authorList>
            <person name="Iorizzo M."/>
            <person name="Ellison S."/>
            <person name="Senalik D."/>
            <person name="Macko-Podgorni A."/>
            <person name="Grzebelus D."/>
            <person name="Bostan H."/>
            <person name="Rolling W."/>
            <person name="Curaba J."/>
            <person name="Simon P."/>
        </authorList>
    </citation>
    <scope>NUCLEOTIDE SEQUENCE</scope>
    <source>
        <tissue evidence="6">Leaf</tissue>
    </source>
</reference>
<evidence type="ECO:0000256" key="1">
    <source>
        <dbReference type="ARBA" id="ARBA00012452"/>
    </source>
</evidence>
<dbReference type="GO" id="GO:0004364">
    <property type="term" value="F:glutathione transferase activity"/>
    <property type="evidence" value="ECO:0007669"/>
    <property type="project" value="UniProtKB-EC"/>
</dbReference>
<comment type="similarity">
    <text evidence="4">Belongs to the GST superfamily. Lambda family.</text>
</comment>
<sequence>MAALSIYQHTALVSATSRNVCIDSVSPSSLKPSSRFYQNNLKIQSFPSSQHTLFSNYAPRRAVVSAVAANSVQEVLPPALDSTSEPPAIFDGTTRLYISYTCPYAQRTWITRNCKGLQDKIELVPIDLQNRPVWYKEKVYPPNKVPALEHNNEVKGESLNLIRYIDNNFEGPPLFPDDPVKKEFAEELLNYIDSFRKAVITFFKADEMSEAAAAFDYIETSLATYDDGPFFLGQFSLVTYAPFIERFQPFLLEFRQYDITKQRSKLAAWIEELNKIEGYTQTRRDPKEHVESYKKRFSALYSCHPPRMSQP</sequence>
<dbReference type="PANTHER" id="PTHR44328:SF11">
    <property type="entry name" value="GLUTATHIONE S-TRANSFERASE L2, CHLOROPLASTIC"/>
    <property type="match status" value="1"/>
</dbReference>
<keyword evidence="7" id="KW-1185">Reference proteome</keyword>
<dbReference type="Gene3D" id="3.40.30.10">
    <property type="entry name" value="Glutaredoxin"/>
    <property type="match status" value="1"/>
</dbReference>
<dbReference type="Gene3D" id="1.20.1050.10">
    <property type="match status" value="1"/>
</dbReference>
<dbReference type="SUPFAM" id="SSF47616">
    <property type="entry name" value="GST C-terminal domain-like"/>
    <property type="match status" value="1"/>
</dbReference>
<reference evidence="6" key="1">
    <citation type="journal article" date="2016" name="Nat. Genet.">
        <title>A high-quality carrot genome assembly provides new insights into carotenoid accumulation and asterid genome evolution.</title>
        <authorList>
            <person name="Iorizzo M."/>
            <person name="Ellison S."/>
            <person name="Senalik D."/>
            <person name="Zeng P."/>
            <person name="Satapoomin P."/>
            <person name="Huang J."/>
            <person name="Bowman M."/>
            <person name="Iovene M."/>
            <person name="Sanseverino W."/>
            <person name="Cavagnaro P."/>
            <person name="Yildiz M."/>
            <person name="Macko-Podgorni A."/>
            <person name="Moranska E."/>
            <person name="Grzebelus E."/>
            <person name="Grzebelus D."/>
            <person name="Ashrafi H."/>
            <person name="Zheng Z."/>
            <person name="Cheng S."/>
            <person name="Spooner D."/>
            <person name="Van Deynze A."/>
            <person name="Simon P."/>
        </authorList>
    </citation>
    <scope>NUCLEOTIDE SEQUENCE</scope>
    <source>
        <tissue evidence="6">Leaf</tissue>
    </source>
</reference>
<dbReference type="FunFam" id="3.40.30.10:FF:000091">
    <property type="entry name" value="Glutathione S-transferase L2, chloroplastic"/>
    <property type="match status" value="1"/>
</dbReference>
<dbReference type="InterPro" id="IPR004045">
    <property type="entry name" value="Glutathione_S-Trfase_N"/>
</dbReference>
<dbReference type="AlphaFoldDB" id="A0AAF1B1G1"/>
<gene>
    <name evidence="6" type="ORF">DCAR_0521914</name>
</gene>
<evidence type="ECO:0000256" key="2">
    <source>
        <dbReference type="ARBA" id="ARBA00022575"/>
    </source>
</evidence>
<comment type="catalytic activity">
    <reaction evidence="3">
        <text>RX + glutathione = an S-substituted glutathione + a halide anion + H(+)</text>
        <dbReference type="Rhea" id="RHEA:16437"/>
        <dbReference type="ChEBI" id="CHEBI:15378"/>
        <dbReference type="ChEBI" id="CHEBI:16042"/>
        <dbReference type="ChEBI" id="CHEBI:17792"/>
        <dbReference type="ChEBI" id="CHEBI:57925"/>
        <dbReference type="ChEBI" id="CHEBI:90779"/>
        <dbReference type="EC" id="2.5.1.18"/>
    </reaction>
</comment>
<protein>
    <recommendedName>
        <fullName evidence="1">glutathione transferase</fullName>
        <ecNumber evidence="1">2.5.1.18</ecNumber>
    </recommendedName>
</protein>
<dbReference type="SUPFAM" id="SSF52833">
    <property type="entry name" value="Thioredoxin-like"/>
    <property type="match status" value="1"/>
</dbReference>
<evidence type="ECO:0000313" key="7">
    <source>
        <dbReference type="Proteomes" id="UP000077755"/>
    </source>
</evidence>
<dbReference type="GO" id="GO:0009636">
    <property type="term" value="P:response to toxic substance"/>
    <property type="evidence" value="ECO:0007669"/>
    <property type="project" value="UniProtKB-KW"/>
</dbReference>
<dbReference type="InterPro" id="IPR044629">
    <property type="entry name" value="GSTL1/2/3"/>
</dbReference>
<dbReference type="InterPro" id="IPR036249">
    <property type="entry name" value="Thioredoxin-like_sf"/>
</dbReference>
<organism evidence="6 7">
    <name type="scientific">Daucus carota subsp. sativus</name>
    <name type="common">Carrot</name>
    <dbReference type="NCBI Taxonomy" id="79200"/>
    <lineage>
        <taxon>Eukaryota</taxon>
        <taxon>Viridiplantae</taxon>
        <taxon>Streptophyta</taxon>
        <taxon>Embryophyta</taxon>
        <taxon>Tracheophyta</taxon>
        <taxon>Spermatophyta</taxon>
        <taxon>Magnoliopsida</taxon>
        <taxon>eudicotyledons</taxon>
        <taxon>Gunneridae</taxon>
        <taxon>Pentapetalae</taxon>
        <taxon>asterids</taxon>
        <taxon>campanulids</taxon>
        <taxon>Apiales</taxon>
        <taxon>Apiaceae</taxon>
        <taxon>Apioideae</taxon>
        <taxon>Scandiceae</taxon>
        <taxon>Daucinae</taxon>
        <taxon>Daucus</taxon>
        <taxon>Daucus sect. Daucus</taxon>
    </lineage>
</organism>
<keyword evidence="2" id="KW-0216">Detoxification</keyword>
<dbReference type="EMBL" id="CP093347">
    <property type="protein sequence ID" value="WOH02525.1"/>
    <property type="molecule type" value="Genomic_DNA"/>
</dbReference>
<feature type="domain" description="GST N-terminal" evidence="5">
    <location>
        <begin position="92"/>
        <end position="173"/>
    </location>
</feature>
<proteinExistence type="inferred from homology"/>
<dbReference type="InterPro" id="IPR036282">
    <property type="entry name" value="Glutathione-S-Trfase_C_sf"/>
</dbReference>
<evidence type="ECO:0000256" key="4">
    <source>
        <dbReference type="ARBA" id="ARBA00060732"/>
    </source>
</evidence>
<name>A0AAF1B1G1_DAUCS</name>
<dbReference type="FunFam" id="1.20.1050.10:FF:000041">
    <property type="entry name" value="Lambda class glutathione S-transferase"/>
    <property type="match status" value="1"/>
</dbReference>
<dbReference type="Pfam" id="PF13417">
    <property type="entry name" value="GST_N_3"/>
    <property type="match status" value="1"/>
</dbReference>
<evidence type="ECO:0000259" key="5">
    <source>
        <dbReference type="PROSITE" id="PS50404"/>
    </source>
</evidence>